<keyword evidence="1" id="KW-0540">Nuclease</keyword>
<protein>
    <submittedName>
        <fullName evidence="1">mRNA-degrading endonuclease RelE of RelBE toxin-antitoxin system</fullName>
    </submittedName>
</protein>
<organism evidence="1 2">
    <name type="scientific">Deinococcus soli</name>
    <name type="common">ex Cha et al. 2016</name>
    <dbReference type="NCBI Taxonomy" id="1309411"/>
    <lineage>
        <taxon>Bacteria</taxon>
        <taxon>Thermotogati</taxon>
        <taxon>Deinococcota</taxon>
        <taxon>Deinococci</taxon>
        <taxon>Deinococcales</taxon>
        <taxon>Deinococcaceae</taxon>
        <taxon>Deinococcus</taxon>
    </lineage>
</organism>
<dbReference type="Proteomes" id="UP001252370">
    <property type="component" value="Unassembled WGS sequence"/>
</dbReference>
<keyword evidence="1" id="KW-0255">Endonuclease</keyword>
<accession>A0ACC6KN07</accession>
<name>A0ACC6KN07_9DEIO</name>
<comment type="caution">
    <text evidence="1">The sequence shown here is derived from an EMBL/GenBank/DDBJ whole genome shotgun (WGS) entry which is preliminary data.</text>
</comment>
<keyword evidence="2" id="KW-1185">Reference proteome</keyword>
<dbReference type="EMBL" id="JAVDTP010000021">
    <property type="protein sequence ID" value="MDR6754012.1"/>
    <property type="molecule type" value="Genomic_DNA"/>
</dbReference>
<evidence type="ECO:0000313" key="1">
    <source>
        <dbReference type="EMBL" id="MDR6754012.1"/>
    </source>
</evidence>
<proteinExistence type="predicted"/>
<reference evidence="1" key="1">
    <citation type="submission" date="2023-07" db="EMBL/GenBank/DDBJ databases">
        <title>Sorghum-associated microbial communities from plants grown in Nebraska, USA.</title>
        <authorList>
            <person name="Schachtman D."/>
        </authorList>
    </citation>
    <scope>NUCLEOTIDE SEQUENCE</scope>
    <source>
        <strain evidence="1">BE73</strain>
    </source>
</reference>
<keyword evidence="1" id="KW-0378">Hydrolase</keyword>
<gene>
    <name evidence="1" type="ORF">J2Y01_004543</name>
</gene>
<evidence type="ECO:0000313" key="2">
    <source>
        <dbReference type="Proteomes" id="UP001252370"/>
    </source>
</evidence>
<sequence length="98" mass="10729">MPTHTIAFDPGAQADLNKLDPTTRTQIDKALVRLASNPNLGKPLKKPLAGLYSLHAARKRYRIVYDIDTASATITVLAIGARQSGKRSDPYATTRRRA</sequence>